<protein>
    <submittedName>
        <fullName evidence="3">Germination-specific N-acetylmuramoyl-L-alanine amidase</fullName>
        <ecNumber evidence="3">3.5.1.28</ecNumber>
    </submittedName>
</protein>
<dbReference type="AlphaFoldDB" id="A0A829ZA16"/>
<dbReference type="GO" id="GO:0008745">
    <property type="term" value="F:N-acetylmuramoyl-L-alanine amidase activity"/>
    <property type="evidence" value="ECO:0007669"/>
    <property type="project" value="UniProtKB-EC"/>
</dbReference>
<name>A0A829ZA16_9FIRM</name>
<dbReference type="GO" id="GO:0009253">
    <property type="term" value="P:peptidoglycan catabolic process"/>
    <property type="evidence" value="ECO:0007669"/>
    <property type="project" value="InterPro"/>
</dbReference>
<dbReference type="Gene3D" id="3.40.630.40">
    <property type="entry name" value="Zn-dependent exopeptidases"/>
    <property type="match status" value="1"/>
</dbReference>
<dbReference type="PANTHER" id="PTHR30404:SF0">
    <property type="entry name" value="N-ACETYLMURAMOYL-L-ALANINE AMIDASE AMIC"/>
    <property type="match status" value="1"/>
</dbReference>
<reference evidence="3 4" key="1">
    <citation type="journal article" date="2020" name="Microbiome">
        <title>Single-cell genomics of uncultured bacteria reveals dietary fiber responders in the mouse gut microbiota.</title>
        <authorList>
            <person name="Chijiiwa R."/>
            <person name="Hosokawa M."/>
            <person name="Kogawa M."/>
            <person name="Nishikawa Y."/>
            <person name="Ide K."/>
            <person name="Sakanashi C."/>
            <person name="Takahashi K."/>
            <person name="Takeyama H."/>
        </authorList>
    </citation>
    <scope>NUCLEOTIDE SEQUENCE [LARGE SCALE GENOMIC DNA]</scope>
    <source>
        <strain evidence="3">IMSAGC_017</strain>
    </source>
</reference>
<dbReference type="PANTHER" id="PTHR30404">
    <property type="entry name" value="N-ACETYLMURAMOYL-L-ALANINE AMIDASE"/>
    <property type="match status" value="1"/>
</dbReference>
<dbReference type="SMART" id="SM00646">
    <property type="entry name" value="Ami_3"/>
    <property type="match status" value="1"/>
</dbReference>
<proteinExistence type="predicted"/>
<organism evidence="3 4">
    <name type="scientific">Thomasclavelia cocleata</name>
    <dbReference type="NCBI Taxonomy" id="69824"/>
    <lineage>
        <taxon>Bacteria</taxon>
        <taxon>Bacillati</taxon>
        <taxon>Bacillota</taxon>
        <taxon>Erysipelotrichia</taxon>
        <taxon>Erysipelotrichales</taxon>
        <taxon>Coprobacillaceae</taxon>
        <taxon>Thomasclavelia</taxon>
    </lineage>
</organism>
<dbReference type="Proteomes" id="UP000490821">
    <property type="component" value="Unassembled WGS sequence"/>
</dbReference>
<gene>
    <name evidence="3" type="primary">cwlD_2</name>
    <name evidence="3" type="ORF">IMSAGC017_00856</name>
</gene>
<dbReference type="CDD" id="cd02696">
    <property type="entry name" value="MurNAc-LAA"/>
    <property type="match status" value="1"/>
</dbReference>
<comment type="caution">
    <text evidence="3">The sequence shown here is derived from an EMBL/GenBank/DDBJ whole genome shotgun (WGS) entry which is preliminary data.</text>
</comment>
<dbReference type="InterPro" id="IPR002508">
    <property type="entry name" value="MurNAc-LAA_cat"/>
</dbReference>
<accession>A0A829ZA16</accession>
<keyword evidence="1 3" id="KW-0378">Hydrolase</keyword>
<evidence type="ECO:0000256" key="1">
    <source>
        <dbReference type="ARBA" id="ARBA00022801"/>
    </source>
</evidence>
<dbReference type="EC" id="3.5.1.28" evidence="3"/>
<dbReference type="InterPro" id="IPR050695">
    <property type="entry name" value="N-acetylmuramoyl_amidase_3"/>
</dbReference>
<dbReference type="GO" id="GO:0030288">
    <property type="term" value="C:outer membrane-bounded periplasmic space"/>
    <property type="evidence" value="ECO:0007669"/>
    <property type="project" value="TreeGrafter"/>
</dbReference>
<evidence type="ECO:0000313" key="3">
    <source>
        <dbReference type="EMBL" id="GFI40819.1"/>
    </source>
</evidence>
<sequence>MIDDIIVRKAGGNVKKLLIVFLILFFITGCKQEKQLETVIIKTKVIEQQQNGIVEKQGEKTKPIIHNSVNELPVAGNNHLIVIDAGHQRYGNNAPEPIGPGAIETKAKVTSGATGVITGNLESQINLDVALKLKGKLEECGYQVIMVRTSQNVDMSNSERAKIANENKADAFIRLHCNSDDASSAKGVLTIAPSIDNRFCSQIADASQLLSKYVLDNICQTTGAKNRGVMISDNMSGINWCQVPVTIVEMGFISNPEEDKLLSDDNYQDKIITGIIKGINEFIN</sequence>
<feature type="domain" description="MurNAc-LAA" evidence="2">
    <location>
        <begin position="161"/>
        <end position="280"/>
    </location>
</feature>
<dbReference type="SUPFAM" id="SSF53187">
    <property type="entry name" value="Zn-dependent exopeptidases"/>
    <property type="match status" value="1"/>
</dbReference>
<evidence type="ECO:0000313" key="4">
    <source>
        <dbReference type="Proteomes" id="UP000490821"/>
    </source>
</evidence>
<evidence type="ECO:0000259" key="2">
    <source>
        <dbReference type="SMART" id="SM00646"/>
    </source>
</evidence>
<dbReference type="Pfam" id="PF01520">
    <property type="entry name" value="Amidase_3"/>
    <property type="match status" value="1"/>
</dbReference>
<dbReference type="EMBL" id="BLMI01000090">
    <property type="protein sequence ID" value="GFI40819.1"/>
    <property type="molecule type" value="Genomic_DNA"/>
</dbReference>